<dbReference type="EMBL" id="JBIAMX010000006">
    <property type="protein sequence ID" value="MFF0543636.1"/>
    <property type="molecule type" value="Genomic_DNA"/>
</dbReference>
<feature type="transmembrane region" description="Helical" evidence="2">
    <location>
        <begin position="43"/>
        <end position="65"/>
    </location>
</feature>
<feature type="region of interest" description="Disordered" evidence="1">
    <location>
        <begin position="114"/>
        <end position="143"/>
    </location>
</feature>
<feature type="compositionally biased region" description="Acidic residues" evidence="1">
    <location>
        <begin position="1"/>
        <end position="15"/>
    </location>
</feature>
<feature type="transmembrane region" description="Helical" evidence="2">
    <location>
        <begin position="77"/>
        <end position="97"/>
    </location>
</feature>
<protein>
    <recommendedName>
        <fullName evidence="5">DUF4190 domain-containing protein</fullName>
    </recommendedName>
</protein>
<gene>
    <name evidence="3" type="ORF">ACFYTF_12450</name>
</gene>
<dbReference type="Proteomes" id="UP001601444">
    <property type="component" value="Unassembled WGS sequence"/>
</dbReference>
<keyword evidence="2" id="KW-0812">Transmembrane</keyword>
<evidence type="ECO:0000256" key="1">
    <source>
        <dbReference type="SAM" id="MobiDB-lite"/>
    </source>
</evidence>
<accession>A0ABW6PMM0</accession>
<name>A0ABW6PMM0_9NOCA</name>
<feature type="compositionally biased region" description="Basic and acidic residues" evidence="1">
    <location>
        <begin position="16"/>
        <end position="34"/>
    </location>
</feature>
<dbReference type="RefSeq" id="WP_387700267.1">
    <property type="nucleotide sequence ID" value="NZ_JBIAMX010000006.1"/>
</dbReference>
<keyword evidence="4" id="KW-1185">Reference proteome</keyword>
<keyword evidence="2" id="KW-0472">Membrane</keyword>
<keyword evidence="2" id="KW-1133">Transmembrane helix</keyword>
<feature type="region of interest" description="Disordered" evidence="1">
    <location>
        <begin position="1"/>
        <end position="35"/>
    </location>
</feature>
<evidence type="ECO:0008006" key="5">
    <source>
        <dbReference type="Google" id="ProtNLM"/>
    </source>
</evidence>
<proteinExistence type="predicted"/>
<evidence type="ECO:0000256" key="2">
    <source>
        <dbReference type="SAM" id="Phobius"/>
    </source>
</evidence>
<comment type="caution">
    <text evidence="3">The sequence shown here is derived from an EMBL/GenBank/DDBJ whole genome shotgun (WGS) entry which is preliminary data.</text>
</comment>
<evidence type="ECO:0000313" key="4">
    <source>
        <dbReference type="Proteomes" id="UP001601444"/>
    </source>
</evidence>
<evidence type="ECO:0000313" key="3">
    <source>
        <dbReference type="EMBL" id="MFF0543636.1"/>
    </source>
</evidence>
<sequence>MARYDEWDDDPEEGAEDRRWNGQRWPHAEPRDPGAEAPRVNPFAMVALAAALVALFPIAIVFALLSFGHPKGRGSAVLALLLGIAEAAAVAVAVLSFTDVLDLPLPPAAAGPSNAVQALGSPASTHATSTGAPAPVVPGPTPASTAAVVSKGTACEPEQAGLIGVNAEGATLLCLKSSGGYRWSGPLSVPGSFFVTGTACDPQVSRSGRTAEGRAVVCEGKAGNATWVPWTSE</sequence>
<organism evidence="3 4">
    <name type="scientific">Nocardia thailandica</name>
    <dbReference type="NCBI Taxonomy" id="257275"/>
    <lineage>
        <taxon>Bacteria</taxon>
        <taxon>Bacillati</taxon>
        <taxon>Actinomycetota</taxon>
        <taxon>Actinomycetes</taxon>
        <taxon>Mycobacteriales</taxon>
        <taxon>Nocardiaceae</taxon>
        <taxon>Nocardia</taxon>
    </lineage>
</organism>
<reference evidence="3 4" key="1">
    <citation type="submission" date="2024-10" db="EMBL/GenBank/DDBJ databases">
        <title>The Natural Products Discovery Center: Release of the First 8490 Sequenced Strains for Exploring Actinobacteria Biosynthetic Diversity.</title>
        <authorList>
            <person name="Kalkreuter E."/>
            <person name="Kautsar S.A."/>
            <person name="Yang D."/>
            <person name="Bader C.D."/>
            <person name="Teijaro C.N."/>
            <person name="Fluegel L."/>
            <person name="Davis C.M."/>
            <person name="Simpson J.R."/>
            <person name="Lauterbach L."/>
            <person name="Steele A.D."/>
            <person name="Gui C."/>
            <person name="Meng S."/>
            <person name="Li G."/>
            <person name="Viehrig K."/>
            <person name="Ye F."/>
            <person name="Su P."/>
            <person name="Kiefer A.F."/>
            <person name="Nichols A."/>
            <person name="Cepeda A.J."/>
            <person name="Yan W."/>
            <person name="Fan B."/>
            <person name="Jiang Y."/>
            <person name="Adhikari A."/>
            <person name="Zheng C.-J."/>
            <person name="Schuster L."/>
            <person name="Cowan T.M."/>
            <person name="Smanski M.J."/>
            <person name="Chevrette M.G."/>
            <person name="De Carvalho L.P.S."/>
            <person name="Shen B."/>
        </authorList>
    </citation>
    <scope>NUCLEOTIDE SEQUENCE [LARGE SCALE GENOMIC DNA]</scope>
    <source>
        <strain evidence="3 4">NPDC004045</strain>
    </source>
</reference>